<feature type="compositionally biased region" description="Polar residues" evidence="1">
    <location>
        <begin position="54"/>
        <end position="73"/>
    </location>
</feature>
<dbReference type="EMBL" id="QZWG01000012">
    <property type="protein sequence ID" value="RZB76240.1"/>
    <property type="molecule type" value="Genomic_DNA"/>
</dbReference>
<comment type="caution">
    <text evidence="2">The sequence shown here is derived from an EMBL/GenBank/DDBJ whole genome shotgun (WGS) entry which is preliminary data.</text>
</comment>
<feature type="region of interest" description="Disordered" evidence="1">
    <location>
        <begin position="54"/>
        <end position="76"/>
    </location>
</feature>
<feature type="non-terminal residue" evidence="2">
    <location>
        <position position="1"/>
    </location>
</feature>
<reference evidence="2 3" key="1">
    <citation type="submission" date="2018-09" db="EMBL/GenBank/DDBJ databases">
        <title>A high-quality reference genome of wild soybean provides a powerful tool to mine soybean genomes.</title>
        <authorList>
            <person name="Xie M."/>
            <person name="Chung C.Y.L."/>
            <person name="Li M.-W."/>
            <person name="Wong F.-L."/>
            <person name="Chan T.-F."/>
            <person name="Lam H.-M."/>
        </authorList>
    </citation>
    <scope>NUCLEOTIDE SEQUENCE [LARGE SCALE GENOMIC DNA]</scope>
    <source>
        <strain evidence="3">cv. W05</strain>
        <tissue evidence="2">Hypocotyl of etiolated seedlings</tissue>
    </source>
</reference>
<name>A0A445HRH0_GLYSO</name>
<dbReference type="EMBL" id="QZWG01000012">
    <property type="protein sequence ID" value="RZB76239.1"/>
    <property type="molecule type" value="Genomic_DNA"/>
</dbReference>
<evidence type="ECO:0000313" key="2">
    <source>
        <dbReference type="EMBL" id="RZB76239.1"/>
    </source>
</evidence>
<dbReference type="Proteomes" id="UP000289340">
    <property type="component" value="Chromosome 12"/>
</dbReference>
<proteinExistence type="predicted"/>
<evidence type="ECO:0000313" key="3">
    <source>
        <dbReference type="Proteomes" id="UP000289340"/>
    </source>
</evidence>
<sequence length="88" mass="10316">HVYFRTQFAQTFDEREEKCIKINIYYIRIQIQTKRRRDRQRREWTLLILCSIRSGNSPRTASGSSSDATSPIAKNSPRLLCVPRSVSL</sequence>
<evidence type="ECO:0000256" key="1">
    <source>
        <dbReference type="SAM" id="MobiDB-lite"/>
    </source>
</evidence>
<accession>A0A445HRH0</accession>
<gene>
    <name evidence="2" type="ORF">D0Y65_034645</name>
</gene>
<organism evidence="2 3">
    <name type="scientific">Glycine soja</name>
    <name type="common">Wild soybean</name>
    <dbReference type="NCBI Taxonomy" id="3848"/>
    <lineage>
        <taxon>Eukaryota</taxon>
        <taxon>Viridiplantae</taxon>
        <taxon>Streptophyta</taxon>
        <taxon>Embryophyta</taxon>
        <taxon>Tracheophyta</taxon>
        <taxon>Spermatophyta</taxon>
        <taxon>Magnoliopsida</taxon>
        <taxon>eudicotyledons</taxon>
        <taxon>Gunneridae</taxon>
        <taxon>Pentapetalae</taxon>
        <taxon>rosids</taxon>
        <taxon>fabids</taxon>
        <taxon>Fabales</taxon>
        <taxon>Fabaceae</taxon>
        <taxon>Papilionoideae</taxon>
        <taxon>50 kb inversion clade</taxon>
        <taxon>NPAAA clade</taxon>
        <taxon>indigoferoid/millettioid clade</taxon>
        <taxon>Phaseoleae</taxon>
        <taxon>Glycine</taxon>
        <taxon>Glycine subgen. Soja</taxon>
    </lineage>
</organism>
<dbReference type="AlphaFoldDB" id="A0A445HRH0"/>
<keyword evidence="3" id="KW-1185">Reference proteome</keyword>
<protein>
    <submittedName>
        <fullName evidence="2">Uncharacterized protein</fullName>
    </submittedName>
</protein>